<dbReference type="InterPro" id="IPR029063">
    <property type="entry name" value="SAM-dependent_MTases_sf"/>
</dbReference>
<evidence type="ECO:0000256" key="1">
    <source>
        <dbReference type="SAM" id="SignalP"/>
    </source>
</evidence>
<dbReference type="InterPro" id="IPR016980">
    <property type="entry name" value="S-AdoMet-dep_MeTrfase_Alr7345"/>
</dbReference>
<dbReference type="GO" id="GO:0032259">
    <property type="term" value="P:methylation"/>
    <property type="evidence" value="ECO:0007669"/>
    <property type="project" value="UniProtKB-KW"/>
</dbReference>
<keyword evidence="3" id="KW-1185">Reference proteome</keyword>
<proteinExistence type="predicted"/>
<name>A0ABU1W5N6_9GAMM</name>
<dbReference type="SUPFAM" id="SSF53335">
    <property type="entry name" value="S-adenosyl-L-methionine-dependent methyltransferases"/>
    <property type="match status" value="1"/>
</dbReference>
<dbReference type="Proteomes" id="UP001251524">
    <property type="component" value="Unassembled WGS sequence"/>
</dbReference>
<dbReference type="EMBL" id="JAVDVY010000001">
    <property type="protein sequence ID" value="MDR7132899.1"/>
    <property type="molecule type" value="Genomic_DNA"/>
</dbReference>
<dbReference type="RefSeq" id="WP_310056796.1">
    <property type="nucleotide sequence ID" value="NZ_JAVDVY010000001.1"/>
</dbReference>
<keyword evidence="2" id="KW-0808">Transferase</keyword>
<evidence type="ECO:0000313" key="3">
    <source>
        <dbReference type="Proteomes" id="UP001251524"/>
    </source>
</evidence>
<gene>
    <name evidence="2" type="ORF">J2X06_000083</name>
</gene>
<reference evidence="2 3" key="1">
    <citation type="submission" date="2023-07" db="EMBL/GenBank/DDBJ databases">
        <title>Sorghum-associated microbial communities from plants grown in Nebraska, USA.</title>
        <authorList>
            <person name="Schachtman D."/>
        </authorList>
    </citation>
    <scope>NUCLEOTIDE SEQUENCE [LARGE SCALE GENOMIC DNA]</scope>
    <source>
        <strain evidence="2 3">BE198</strain>
    </source>
</reference>
<feature type="chain" id="PRO_5046628703" evidence="1">
    <location>
        <begin position="21"/>
        <end position="290"/>
    </location>
</feature>
<dbReference type="PIRSF" id="PIRSF031679">
    <property type="entry name" value="Mtase_Alr7345_prd"/>
    <property type="match status" value="1"/>
</dbReference>
<dbReference type="Gene3D" id="3.40.50.150">
    <property type="entry name" value="Vaccinia Virus protein VP39"/>
    <property type="match status" value="1"/>
</dbReference>
<sequence length="290" mass="31319">MKRLLLVALVPVMLAACVSAPSNEEASTAASAQPAPATSGRMASGLETSIQGAWRDPKNVARDQYRHPRETLSFFGIAPTDTIIEITPGGGWYAEILAPYVKDHGHYIAAVPDDAIAGQPQYRYDLNKTLRAKFAGNAAVYGTPEVRVFNPKVPAFGKPGSANAVLTFRNAHNWVDEGTAEAYFKAFYDVLTPGGTLGVVDHRAKPGTDLEKMKESGYLTEELVIRLAKGAGFLLEAKSEVNANPKDTADHPNGVWTLPPVNRHDAADDAKYKAIGESDRMTLRFRKPAA</sequence>
<comment type="caution">
    <text evidence="2">The sequence shown here is derived from an EMBL/GenBank/DDBJ whole genome shotgun (WGS) entry which is preliminary data.</text>
</comment>
<accession>A0ABU1W5N6</accession>
<evidence type="ECO:0000313" key="2">
    <source>
        <dbReference type="EMBL" id="MDR7132899.1"/>
    </source>
</evidence>
<feature type="signal peptide" evidence="1">
    <location>
        <begin position="1"/>
        <end position="20"/>
    </location>
</feature>
<dbReference type="GO" id="GO:0008168">
    <property type="term" value="F:methyltransferase activity"/>
    <property type="evidence" value="ECO:0007669"/>
    <property type="project" value="UniProtKB-KW"/>
</dbReference>
<keyword evidence="2" id="KW-0489">Methyltransferase</keyword>
<keyword evidence="1" id="KW-0732">Signal</keyword>
<protein>
    <submittedName>
        <fullName evidence="2">Methyltransferase</fullName>
    </submittedName>
</protein>
<dbReference type="PROSITE" id="PS51257">
    <property type="entry name" value="PROKAR_LIPOPROTEIN"/>
    <property type="match status" value="1"/>
</dbReference>
<organism evidence="2 3">
    <name type="scientific">Lysobacter niastensis</name>
    <dbReference type="NCBI Taxonomy" id="380629"/>
    <lineage>
        <taxon>Bacteria</taxon>
        <taxon>Pseudomonadati</taxon>
        <taxon>Pseudomonadota</taxon>
        <taxon>Gammaproteobacteria</taxon>
        <taxon>Lysobacterales</taxon>
        <taxon>Lysobacteraceae</taxon>
        <taxon>Lysobacter</taxon>
    </lineage>
</organism>